<evidence type="ECO:0000256" key="9">
    <source>
        <dbReference type="ARBA" id="ARBA00023306"/>
    </source>
</evidence>
<evidence type="ECO:0000259" key="13">
    <source>
        <dbReference type="PROSITE" id="PS51900"/>
    </source>
</evidence>
<dbReference type="HAMAP" id="MF_01808">
    <property type="entry name" value="Recomb_XerC_XerD"/>
    <property type="match status" value="1"/>
</dbReference>
<keyword evidence="3 10" id="KW-0963">Cytoplasm</keyword>
<dbReference type="RefSeq" id="WP_122629014.1">
    <property type="nucleotide sequence ID" value="NZ_UPPP01000083.1"/>
</dbReference>
<dbReference type="Proteomes" id="UP000277811">
    <property type="component" value="Unassembled WGS sequence"/>
</dbReference>
<dbReference type="SUPFAM" id="SSF56349">
    <property type="entry name" value="DNA breaking-rejoining enzymes"/>
    <property type="match status" value="1"/>
</dbReference>
<dbReference type="CDD" id="cd00798">
    <property type="entry name" value="INT_XerDC_C"/>
    <property type="match status" value="1"/>
</dbReference>
<organism evidence="14 15">
    <name type="scientific">Lucifera butyrica</name>
    <dbReference type="NCBI Taxonomy" id="1351585"/>
    <lineage>
        <taxon>Bacteria</taxon>
        <taxon>Bacillati</taxon>
        <taxon>Bacillota</taxon>
        <taxon>Negativicutes</taxon>
        <taxon>Veillonellales</taxon>
        <taxon>Veillonellaceae</taxon>
        <taxon>Lucifera</taxon>
    </lineage>
</organism>
<dbReference type="NCBIfam" id="NF001399">
    <property type="entry name" value="PRK00283.1"/>
    <property type="match status" value="1"/>
</dbReference>
<feature type="domain" description="Core-binding (CB)" evidence="13">
    <location>
        <begin position="2"/>
        <end position="90"/>
    </location>
</feature>
<proteinExistence type="inferred from homology"/>
<evidence type="ECO:0000256" key="5">
    <source>
        <dbReference type="ARBA" id="ARBA00022829"/>
    </source>
</evidence>
<feature type="active site" evidence="10">
    <location>
        <position position="251"/>
    </location>
</feature>
<sequence>MDHLRQQIQQFLLYLQIEKNASQHTLMSYRADIEYFVAFAQEKGVGEALFTGVTPILIRAYLAHLQEKAYARRTIARRIAALRSFFRHLCREEAIAANPFTNVRTPKLEKRLPVFLDPKEMEGLLSLPDVSPLGRRDAVILELLYATGIRVSELAGLSVGDVDLLSRYLLVMGKGSKERIVPVGRKALQIIEQYLGGARPFLCRKYKGSPHNSLLVNKFGAPLTDRSIRRVLEKYVNLLALTKHVSPHTIRHTFATHLLNNGADLRSVQEMLGHVNLSTTQLYTHVTKERLKSVYKNNHPRA</sequence>
<dbReference type="Pfam" id="PF00589">
    <property type="entry name" value="Phage_integrase"/>
    <property type="match status" value="1"/>
</dbReference>
<dbReference type="PROSITE" id="PS51898">
    <property type="entry name" value="TYR_RECOMBINASE"/>
    <property type="match status" value="1"/>
</dbReference>
<keyword evidence="6 10" id="KW-0229">DNA integration</keyword>
<dbReference type="Gene3D" id="1.10.443.10">
    <property type="entry name" value="Intergrase catalytic core"/>
    <property type="match status" value="1"/>
</dbReference>
<evidence type="ECO:0000256" key="6">
    <source>
        <dbReference type="ARBA" id="ARBA00022908"/>
    </source>
</evidence>
<keyword evidence="5 10" id="KW-0159">Chromosome partition</keyword>
<dbReference type="GO" id="GO:0051301">
    <property type="term" value="P:cell division"/>
    <property type="evidence" value="ECO:0007669"/>
    <property type="project" value="UniProtKB-UniRule"/>
</dbReference>
<evidence type="ECO:0000256" key="7">
    <source>
        <dbReference type="ARBA" id="ARBA00023125"/>
    </source>
</evidence>
<feature type="active site" description="O-(3'-phospho-DNA)-tyrosine intermediate" evidence="10">
    <location>
        <position position="283"/>
    </location>
</feature>
<comment type="subunit">
    <text evidence="10">Forms a cyclic heterotetrameric complex composed of two molecules of XerC and two molecules of XerD.</text>
</comment>
<comment type="similarity">
    <text evidence="2 10">Belongs to the 'phage' integrase family. XerC subfamily.</text>
</comment>
<evidence type="ECO:0000256" key="1">
    <source>
        <dbReference type="ARBA" id="ARBA00004496"/>
    </source>
</evidence>
<comment type="function">
    <text evidence="10">Site-specific tyrosine recombinase, which acts by catalyzing the cutting and rejoining of the recombining DNA molecules. The XerC-XerD complex is essential to convert dimers of the bacterial chromosome into monomers to permit their segregation at cell division. It also contributes to the segregational stability of plasmids.</text>
</comment>
<dbReference type="Pfam" id="PF02899">
    <property type="entry name" value="Phage_int_SAM_1"/>
    <property type="match status" value="1"/>
</dbReference>
<dbReference type="GO" id="GO:0005737">
    <property type="term" value="C:cytoplasm"/>
    <property type="evidence" value="ECO:0007669"/>
    <property type="project" value="UniProtKB-SubCell"/>
</dbReference>
<protein>
    <recommendedName>
        <fullName evidence="10 11">Tyrosine recombinase XerC</fullName>
    </recommendedName>
</protein>
<dbReference type="InterPro" id="IPR004107">
    <property type="entry name" value="Integrase_SAM-like_N"/>
</dbReference>
<dbReference type="InterPro" id="IPR044068">
    <property type="entry name" value="CB"/>
</dbReference>
<dbReference type="InterPro" id="IPR002104">
    <property type="entry name" value="Integrase_catalytic"/>
</dbReference>
<dbReference type="InterPro" id="IPR011931">
    <property type="entry name" value="Recomb_XerC"/>
</dbReference>
<dbReference type="InterPro" id="IPR011010">
    <property type="entry name" value="DNA_brk_join_enz"/>
</dbReference>
<accession>A0A498RB55</accession>
<gene>
    <name evidence="10" type="primary">xerC</name>
    <name evidence="14" type="ORF">LUCI_3372</name>
</gene>
<dbReference type="PROSITE" id="PS51900">
    <property type="entry name" value="CB"/>
    <property type="match status" value="1"/>
</dbReference>
<dbReference type="PANTHER" id="PTHR30349">
    <property type="entry name" value="PHAGE INTEGRASE-RELATED"/>
    <property type="match status" value="1"/>
</dbReference>
<dbReference type="InterPro" id="IPR050090">
    <property type="entry name" value="Tyrosine_recombinase_XerCD"/>
</dbReference>
<keyword evidence="8 10" id="KW-0233">DNA recombination</keyword>
<dbReference type="GO" id="GO:0007059">
    <property type="term" value="P:chromosome segregation"/>
    <property type="evidence" value="ECO:0007669"/>
    <property type="project" value="UniProtKB-UniRule"/>
</dbReference>
<dbReference type="AlphaFoldDB" id="A0A498RB55"/>
<dbReference type="InterPro" id="IPR023009">
    <property type="entry name" value="Tyrosine_recombinase_XerC/XerD"/>
</dbReference>
<evidence type="ECO:0000313" key="14">
    <source>
        <dbReference type="EMBL" id="VBB08107.1"/>
    </source>
</evidence>
<dbReference type="GO" id="GO:0009037">
    <property type="term" value="F:tyrosine-based site-specific recombinase activity"/>
    <property type="evidence" value="ECO:0007669"/>
    <property type="project" value="UniProtKB-UniRule"/>
</dbReference>
<dbReference type="NCBIfam" id="NF040815">
    <property type="entry name" value="recomb_XerA_Arch"/>
    <property type="match status" value="1"/>
</dbReference>
<reference evidence="14 15" key="1">
    <citation type="submission" date="2018-06" db="EMBL/GenBank/DDBJ databases">
        <authorList>
            <person name="Strepis N."/>
        </authorList>
    </citation>
    <scope>NUCLEOTIDE SEQUENCE [LARGE SCALE GENOMIC DNA]</scope>
    <source>
        <strain evidence="14">LUCI</strain>
    </source>
</reference>
<evidence type="ECO:0000313" key="15">
    <source>
        <dbReference type="Proteomes" id="UP000277811"/>
    </source>
</evidence>
<dbReference type="EMBL" id="UPPP01000083">
    <property type="protein sequence ID" value="VBB08107.1"/>
    <property type="molecule type" value="Genomic_DNA"/>
</dbReference>
<keyword evidence="15" id="KW-1185">Reference proteome</keyword>
<feature type="active site" evidence="10">
    <location>
        <position position="274"/>
    </location>
</feature>
<evidence type="ECO:0000256" key="2">
    <source>
        <dbReference type="ARBA" id="ARBA00006657"/>
    </source>
</evidence>
<feature type="domain" description="Tyr recombinase" evidence="12">
    <location>
        <begin position="111"/>
        <end position="296"/>
    </location>
</feature>
<dbReference type="PANTHER" id="PTHR30349:SF77">
    <property type="entry name" value="TYROSINE RECOMBINASE XERC"/>
    <property type="match status" value="1"/>
</dbReference>
<dbReference type="Gene3D" id="1.10.150.130">
    <property type="match status" value="1"/>
</dbReference>
<evidence type="ECO:0000256" key="3">
    <source>
        <dbReference type="ARBA" id="ARBA00022490"/>
    </source>
</evidence>
<evidence type="ECO:0000256" key="8">
    <source>
        <dbReference type="ARBA" id="ARBA00023172"/>
    </source>
</evidence>
<dbReference type="NCBIfam" id="TIGR02224">
    <property type="entry name" value="recomb_XerC"/>
    <property type="match status" value="1"/>
</dbReference>
<keyword evidence="9 10" id="KW-0131">Cell cycle</keyword>
<evidence type="ECO:0000256" key="4">
    <source>
        <dbReference type="ARBA" id="ARBA00022618"/>
    </source>
</evidence>
<feature type="active site" evidence="10">
    <location>
        <position position="174"/>
    </location>
</feature>
<feature type="active site" evidence="10">
    <location>
        <position position="150"/>
    </location>
</feature>
<name>A0A498RB55_9FIRM</name>
<keyword evidence="7 10" id="KW-0238">DNA-binding</keyword>
<evidence type="ECO:0000256" key="10">
    <source>
        <dbReference type="HAMAP-Rule" id="MF_01808"/>
    </source>
</evidence>
<dbReference type="InterPro" id="IPR013762">
    <property type="entry name" value="Integrase-like_cat_sf"/>
</dbReference>
<evidence type="ECO:0000259" key="12">
    <source>
        <dbReference type="PROSITE" id="PS51898"/>
    </source>
</evidence>
<dbReference type="InterPro" id="IPR010998">
    <property type="entry name" value="Integrase_recombinase_N"/>
</dbReference>
<keyword evidence="4 10" id="KW-0132">Cell division</keyword>
<comment type="subcellular location">
    <subcellularLocation>
        <location evidence="1 10">Cytoplasm</location>
    </subcellularLocation>
</comment>
<dbReference type="OrthoDB" id="9803188at2"/>
<feature type="active site" evidence="10">
    <location>
        <position position="248"/>
    </location>
</feature>
<evidence type="ECO:0000256" key="11">
    <source>
        <dbReference type="NCBIfam" id="TIGR02224"/>
    </source>
</evidence>
<dbReference type="GO" id="GO:0006313">
    <property type="term" value="P:DNA transposition"/>
    <property type="evidence" value="ECO:0007669"/>
    <property type="project" value="UniProtKB-UniRule"/>
</dbReference>
<dbReference type="GO" id="GO:0003677">
    <property type="term" value="F:DNA binding"/>
    <property type="evidence" value="ECO:0007669"/>
    <property type="project" value="UniProtKB-UniRule"/>
</dbReference>